<evidence type="ECO:0000313" key="3">
    <source>
        <dbReference type="EMBL" id="MBB4845914.1"/>
    </source>
</evidence>
<sequence>MDKQAATRPRLHRLAAAFALAWLSLAGRPAAAAADESEAPASEAAPANSNANNSNSSLRLSGFATLGLSHNDNATAGAISSFSQTRPVRQGWSANLDSVLGLQLEWQPLAQTSLLLQGVARAGEDMRPQLRIAALRQQLTNGLSARLGRLRSPLYFDSDIAEIGYANLSMRPALPLYGMVNSVASLDGGDLQYRHNLGDASLLLQAYAGGYDYPHRFHNLKPVQSADASLRGLRGFSISAHLPQAMLRFSRTEIDRYTLRSEQVTQLGTGLAQLGGALQQMARNPQLPAPLAAALAARVQALPGLSKPFDNRPIYTSLGADANWQQWRLLAELTHMDSRSDLVGRYRGYSLTLARSWGDFTPYLSVARQQRSGPKLDSSALAPLGLDPALDAGMSQLRAGLEQAQQFADLSTRSLSLGLRWDWRENMALKAQFDRVQTPDSHTPGALAVPALPFAPKLQLFSLTLDLVF</sequence>
<protein>
    <recommendedName>
        <fullName evidence="5">Porin</fullName>
    </recommendedName>
</protein>
<dbReference type="SUPFAM" id="SSF56935">
    <property type="entry name" value="Porins"/>
    <property type="match status" value="1"/>
</dbReference>
<keyword evidence="4" id="KW-1185">Reference proteome</keyword>
<evidence type="ECO:0000256" key="2">
    <source>
        <dbReference type="SAM" id="SignalP"/>
    </source>
</evidence>
<accession>A0A840LBE2</accession>
<dbReference type="EMBL" id="JACHLP010000012">
    <property type="protein sequence ID" value="MBB4845914.1"/>
    <property type="molecule type" value="Genomic_DNA"/>
</dbReference>
<dbReference type="Proteomes" id="UP000562027">
    <property type="component" value="Unassembled WGS sequence"/>
</dbReference>
<dbReference type="RefSeq" id="WP_184304291.1">
    <property type="nucleotide sequence ID" value="NZ_JACHLP010000012.1"/>
</dbReference>
<keyword evidence="2" id="KW-0732">Signal</keyword>
<evidence type="ECO:0008006" key="5">
    <source>
        <dbReference type="Google" id="ProtNLM"/>
    </source>
</evidence>
<feature type="signal peptide" evidence="2">
    <location>
        <begin position="1"/>
        <end position="33"/>
    </location>
</feature>
<organism evidence="3 4">
    <name type="scientific">Roseateles oligotrophus</name>
    <dbReference type="NCBI Taxonomy" id="1769250"/>
    <lineage>
        <taxon>Bacteria</taxon>
        <taxon>Pseudomonadati</taxon>
        <taxon>Pseudomonadota</taxon>
        <taxon>Betaproteobacteria</taxon>
        <taxon>Burkholderiales</taxon>
        <taxon>Sphaerotilaceae</taxon>
        <taxon>Roseateles</taxon>
    </lineage>
</organism>
<feature type="chain" id="PRO_5033054229" description="Porin" evidence="2">
    <location>
        <begin position="34"/>
        <end position="469"/>
    </location>
</feature>
<gene>
    <name evidence="3" type="ORF">HNP55_004468</name>
</gene>
<feature type="region of interest" description="Disordered" evidence="1">
    <location>
        <begin position="34"/>
        <end position="54"/>
    </location>
</feature>
<dbReference type="AlphaFoldDB" id="A0A840LBE2"/>
<name>A0A840LBE2_9BURK</name>
<proteinExistence type="predicted"/>
<comment type="caution">
    <text evidence="3">The sequence shown here is derived from an EMBL/GenBank/DDBJ whole genome shotgun (WGS) entry which is preliminary data.</text>
</comment>
<evidence type="ECO:0000256" key="1">
    <source>
        <dbReference type="SAM" id="MobiDB-lite"/>
    </source>
</evidence>
<evidence type="ECO:0000313" key="4">
    <source>
        <dbReference type="Proteomes" id="UP000562027"/>
    </source>
</evidence>
<reference evidence="3 4" key="1">
    <citation type="submission" date="2020-08" db="EMBL/GenBank/DDBJ databases">
        <title>Functional genomics of gut bacteria from endangered species of beetles.</title>
        <authorList>
            <person name="Carlos-Shanley C."/>
        </authorList>
    </citation>
    <scope>NUCLEOTIDE SEQUENCE [LARGE SCALE GENOMIC DNA]</scope>
    <source>
        <strain evidence="3 4">S00239</strain>
    </source>
</reference>